<evidence type="ECO:0000313" key="3">
    <source>
        <dbReference type="Proteomes" id="UP001174908"/>
    </source>
</evidence>
<dbReference type="Proteomes" id="UP001174908">
    <property type="component" value="Unassembled WGS sequence"/>
</dbReference>
<dbReference type="InterPro" id="IPR016187">
    <property type="entry name" value="CTDL_fold"/>
</dbReference>
<dbReference type="RefSeq" id="WP_286658365.1">
    <property type="nucleotide sequence ID" value="NZ_JASZYV010000001.1"/>
</dbReference>
<reference evidence="2" key="1">
    <citation type="submission" date="2023-06" db="EMBL/GenBank/DDBJ databases">
        <authorList>
            <person name="Jiang Y."/>
            <person name="Liu Q."/>
        </authorList>
    </citation>
    <scope>NUCLEOTIDE SEQUENCE</scope>
    <source>
        <strain evidence="2">CGMCC 1.12089</strain>
    </source>
</reference>
<dbReference type="PANTHER" id="PTHR23150:SF19">
    <property type="entry name" value="FORMYLGLYCINE-GENERATING ENZYME"/>
    <property type="match status" value="1"/>
</dbReference>
<dbReference type="Pfam" id="PF03781">
    <property type="entry name" value="FGE-sulfatase"/>
    <property type="match status" value="1"/>
</dbReference>
<sequence length="353" mass="39961">MHPRIVHTAFKAQCVRGTIALTQRQEPTLKDLSDSPVLDDDMVVIPGGTFRMGSDHHYPEEKPSHRVKVDAFRMDRTLVTNAQFAAFVEATGHVTTAEVAPDAKDYPNALPEMLVPSSMVFVPPRFRVTDWRDVSQWWQFIRDADWRRPYGPGSSIEGKDHHPVVHVSHADALAYARWVGKELPTEAEWEFAARGGMQDDWEFAWGEQLIPQGRRMANTWHGEFPNKNQKPDGWDRTSPVGSYPPNAYGLVDMIGNVWEWTDDWWTARHEADAAKPCCIPLNPRGGQEKASYDPNMPDILIPRKVLKGGSHLCAPNYCRRYRPAARHAHPVDTSTTHIGFRCVRRDVAPAASQ</sequence>
<dbReference type="PANTHER" id="PTHR23150">
    <property type="entry name" value="SULFATASE MODIFYING FACTOR 1, 2"/>
    <property type="match status" value="1"/>
</dbReference>
<dbReference type="InterPro" id="IPR051043">
    <property type="entry name" value="Sulfatase_Mod_Factor_Kinase"/>
</dbReference>
<dbReference type="InterPro" id="IPR042095">
    <property type="entry name" value="SUMF_sf"/>
</dbReference>
<name>A0ABT7N5R6_9BURK</name>
<dbReference type="EMBL" id="JASZYV010000001">
    <property type="protein sequence ID" value="MDM0043247.1"/>
    <property type="molecule type" value="Genomic_DNA"/>
</dbReference>
<dbReference type="Gene3D" id="3.90.1580.10">
    <property type="entry name" value="paralog of FGE (formylglycine-generating enzyme)"/>
    <property type="match status" value="1"/>
</dbReference>
<comment type="caution">
    <text evidence="2">The sequence shown here is derived from an EMBL/GenBank/DDBJ whole genome shotgun (WGS) entry which is preliminary data.</text>
</comment>
<proteinExistence type="predicted"/>
<protein>
    <submittedName>
        <fullName evidence="2">Formylglycine-generating enzyme family protein</fullName>
    </submittedName>
</protein>
<evidence type="ECO:0000259" key="1">
    <source>
        <dbReference type="Pfam" id="PF03781"/>
    </source>
</evidence>
<gene>
    <name evidence="2" type="ORF">QTH91_02010</name>
</gene>
<organism evidence="2 3">
    <name type="scientific">Variovorax dokdonensis</name>
    <dbReference type="NCBI Taxonomy" id="344883"/>
    <lineage>
        <taxon>Bacteria</taxon>
        <taxon>Pseudomonadati</taxon>
        <taxon>Pseudomonadota</taxon>
        <taxon>Betaproteobacteria</taxon>
        <taxon>Burkholderiales</taxon>
        <taxon>Comamonadaceae</taxon>
        <taxon>Variovorax</taxon>
    </lineage>
</organism>
<dbReference type="SUPFAM" id="SSF56436">
    <property type="entry name" value="C-type lectin-like"/>
    <property type="match status" value="1"/>
</dbReference>
<dbReference type="InterPro" id="IPR005532">
    <property type="entry name" value="SUMF_dom"/>
</dbReference>
<feature type="domain" description="Sulfatase-modifying factor enzyme-like" evidence="1">
    <location>
        <begin position="40"/>
        <end position="344"/>
    </location>
</feature>
<evidence type="ECO:0000313" key="2">
    <source>
        <dbReference type="EMBL" id="MDM0043247.1"/>
    </source>
</evidence>
<keyword evidence="3" id="KW-1185">Reference proteome</keyword>
<accession>A0ABT7N5R6</accession>